<dbReference type="STRING" id="1127696.HMPREF9134_01429"/>
<dbReference type="GO" id="GO:0022857">
    <property type="term" value="F:transmembrane transporter activity"/>
    <property type="evidence" value="ECO:0007669"/>
    <property type="project" value="InterPro"/>
</dbReference>
<keyword evidence="7" id="KW-0653">Protein transport</keyword>
<dbReference type="Proteomes" id="UP000010408">
    <property type="component" value="Unassembled WGS sequence"/>
</dbReference>
<evidence type="ECO:0000256" key="5">
    <source>
        <dbReference type="ARBA" id="ARBA00022989"/>
    </source>
</evidence>
<proteinExistence type="inferred from homology"/>
<evidence type="ECO:0000256" key="6">
    <source>
        <dbReference type="ARBA" id="ARBA00023136"/>
    </source>
</evidence>
<dbReference type="RefSeq" id="WP_005467519.1">
    <property type="nucleotide sequence ID" value="NZ_KB291032.1"/>
</dbReference>
<organism evidence="9 10">
    <name type="scientific">Porphyromonas catoniae F0037</name>
    <dbReference type="NCBI Taxonomy" id="1127696"/>
    <lineage>
        <taxon>Bacteria</taxon>
        <taxon>Pseudomonadati</taxon>
        <taxon>Bacteroidota</taxon>
        <taxon>Bacteroidia</taxon>
        <taxon>Bacteroidales</taxon>
        <taxon>Porphyromonadaceae</taxon>
        <taxon>Porphyromonas</taxon>
    </lineage>
</organism>
<keyword evidence="7" id="KW-0813">Transport</keyword>
<dbReference type="InterPro" id="IPR003400">
    <property type="entry name" value="ExbD"/>
</dbReference>
<dbReference type="PATRIC" id="fig|1127696.3.peg.1294"/>
<evidence type="ECO:0000256" key="8">
    <source>
        <dbReference type="SAM" id="Phobius"/>
    </source>
</evidence>
<evidence type="ECO:0000256" key="7">
    <source>
        <dbReference type="RuleBase" id="RU003879"/>
    </source>
</evidence>
<evidence type="ECO:0008006" key="11">
    <source>
        <dbReference type="Google" id="ProtNLM"/>
    </source>
</evidence>
<dbReference type="PANTHER" id="PTHR30558">
    <property type="entry name" value="EXBD MEMBRANE COMPONENT OF PMF-DRIVEN MACROMOLECULE IMPORT SYSTEM"/>
    <property type="match status" value="1"/>
</dbReference>
<sequence>MAKRKTPGINGSSSADIAFMLLIFFLITTSMDTDKGLKRRLPPLPPKQQEQQQVEINDRNVMRLLVNRADEISISRMNAGGGDQLIPVKLDQLKDYAVEFIMNPEEKPYLPELEVREVEGLGKRKVVTSGYAISIKNEVETSYQMYVNVQNELIRAYNEVWDRFAKQAFQKPFEDLTPSQKKSVADAYPMHISEMPLSNLAKK</sequence>
<name>L1NBJ1_9PORP</name>
<dbReference type="EMBL" id="AMEQ01000037">
    <property type="protein sequence ID" value="EKY00691.1"/>
    <property type="molecule type" value="Genomic_DNA"/>
</dbReference>
<dbReference type="GO" id="GO:0005886">
    <property type="term" value="C:plasma membrane"/>
    <property type="evidence" value="ECO:0007669"/>
    <property type="project" value="UniProtKB-SubCell"/>
</dbReference>
<dbReference type="eggNOG" id="COG0848">
    <property type="taxonomic scope" value="Bacteria"/>
</dbReference>
<reference evidence="9 10" key="1">
    <citation type="submission" date="2012-05" db="EMBL/GenBank/DDBJ databases">
        <authorList>
            <person name="Weinstock G."/>
            <person name="Sodergren E."/>
            <person name="Lobos E.A."/>
            <person name="Fulton L."/>
            <person name="Fulton R."/>
            <person name="Courtney L."/>
            <person name="Fronick C."/>
            <person name="O'Laughlin M."/>
            <person name="Godfrey J."/>
            <person name="Wilson R.M."/>
            <person name="Miner T."/>
            <person name="Farmer C."/>
            <person name="Delehaunty K."/>
            <person name="Cordes M."/>
            <person name="Minx P."/>
            <person name="Tomlinson C."/>
            <person name="Chen J."/>
            <person name="Wollam A."/>
            <person name="Pepin K.H."/>
            <person name="Bhonagiri V."/>
            <person name="Zhang X."/>
            <person name="Suruliraj S."/>
            <person name="Warren W."/>
            <person name="Mitreva M."/>
            <person name="Mardis E.R."/>
            <person name="Wilson R.K."/>
        </authorList>
    </citation>
    <scope>NUCLEOTIDE SEQUENCE [LARGE SCALE GENOMIC DNA]</scope>
    <source>
        <strain evidence="9 10">F0037</strain>
    </source>
</reference>
<keyword evidence="6 8" id="KW-0472">Membrane</keyword>
<gene>
    <name evidence="9" type="ORF">HMPREF9134_01429</name>
</gene>
<evidence type="ECO:0000313" key="9">
    <source>
        <dbReference type="EMBL" id="EKY00691.1"/>
    </source>
</evidence>
<dbReference type="Pfam" id="PF02472">
    <property type="entry name" value="ExbD"/>
    <property type="match status" value="1"/>
</dbReference>
<evidence type="ECO:0000256" key="1">
    <source>
        <dbReference type="ARBA" id="ARBA00004162"/>
    </source>
</evidence>
<dbReference type="GO" id="GO:0015031">
    <property type="term" value="P:protein transport"/>
    <property type="evidence" value="ECO:0007669"/>
    <property type="project" value="UniProtKB-KW"/>
</dbReference>
<accession>L1NBJ1</accession>
<keyword evidence="3" id="KW-1003">Cell membrane</keyword>
<dbReference type="HOGENOM" id="CLU_114443_0_0_10"/>
<evidence type="ECO:0000256" key="2">
    <source>
        <dbReference type="ARBA" id="ARBA00005811"/>
    </source>
</evidence>
<feature type="transmembrane region" description="Helical" evidence="8">
    <location>
        <begin position="12"/>
        <end position="31"/>
    </location>
</feature>
<dbReference type="AlphaFoldDB" id="L1NBJ1"/>
<comment type="caution">
    <text evidence="9">The sequence shown here is derived from an EMBL/GenBank/DDBJ whole genome shotgun (WGS) entry which is preliminary data.</text>
</comment>
<evidence type="ECO:0000256" key="3">
    <source>
        <dbReference type="ARBA" id="ARBA00022475"/>
    </source>
</evidence>
<comment type="similarity">
    <text evidence="2 7">Belongs to the ExbD/TolR family.</text>
</comment>
<protein>
    <recommendedName>
        <fullName evidence="11">Transport energizing protein, ExbD/TolR family</fullName>
    </recommendedName>
</protein>
<keyword evidence="5 8" id="KW-1133">Transmembrane helix</keyword>
<comment type="subcellular location">
    <subcellularLocation>
        <location evidence="1">Cell membrane</location>
        <topology evidence="1">Single-pass membrane protein</topology>
    </subcellularLocation>
    <subcellularLocation>
        <location evidence="7">Cell membrane</location>
        <topology evidence="7">Single-pass type II membrane protein</topology>
    </subcellularLocation>
</comment>
<evidence type="ECO:0000256" key="4">
    <source>
        <dbReference type="ARBA" id="ARBA00022692"/>
    </source>
</evidence>
<evidence type="ECO:0000313" key="10">
    <source>
        <dbReference type="Proteomes" id="UP000010408"/>
    </source>
</evidence>
<dbReference type="PANTHER" id="PTHR30558:SF3">
    <property type="entry name" value="BIOPOLYMER TRANSPORT PROTEIN EXBD-RELATED"/>
    <property type="match status" value="1"/>
</dbReference>
<keyword evidence="4 7" id="KW-0812">Transmembrane</keyword>